<evidence type="ECO:0000256" key="2">
    <source>
        <dbReference type="ARBA" id="ARBA00022448"/>
    </source>
</evidence>
<evidence type="ECO:0000259" key="13">
    <source>
        <dbReference type="PROSITE" id="PS51098"/>
    </source>
</evidence>
<dbReference type="PANTHER" id="PTHR30175:SF1">
    <property type="entry name" value="PTS SYSTEM ARBUTIN-, CELLOBIOSE-, AND SALICIN-SPECIFIC EIIBC COMPONENT-RELATED"/>
    <property type="match status" value="1"/>
</dbReference>
<dbReference type="GO" id="GO:0016301">
    <property type="term" value="F:kinase activity"/>
    <property type="evidence" value="ECO:0007669"/>
    <property type="project" value="UniProtKB-KW"/>
</dbReference>
<feature type="active site" description="Phosphocysteine intermediate; for EIIB activity" evidence="11">
    <location>
        <position position="26"/>
    </location>
</feature>
<evidence type="ECO:0000256" key="4">
    <source>
        <dbReference type="ARBA" id="ARBA00022597"/>
    </source>
</evidence>
<dbReference type="GO" id="GO:0009401">
    <property type="term" value="P:phosphoenolpyruvate-dependent sugar phosphotransferase system"/>
    <property type="evidence" value="ECO:0007669"/>
    <property type="project" value="UniProtKB-KW"/>
</dbReference>
<sequence>MDYNKLSQEILTHVGGESNIESATHCVTRLRLKLRDESKADTAYLENLEGIIGVAKASGQYQIIIGNEVSNVYKAFSALFENSKLQGEVEADHLPEKPKGFKGYLNNALDVFISCFTPLIPVIAGSGMIKVVLYLLSTFNLLSSDSSTYQILFMVADTVFYFLPVMVGYTAAKRLNVDLFIGMVLGAIIIHPTLLTLAGEEGAAFTSLAGLPVKIVDYSAQALPVILTVWLAKYVDMFTAKISPNVVKVFLRPMLTLLITAPIMLVVIAPLGSLLGDYFQVFANLMNQWGWLAVGLNAALFPLLVLTGMHNALIPLIITMFASQGFDAVLIPSGLVANIAEGGAAAGVAARAKNKATKSVAVSAAISAVLGITEPALYGVNLRFKKPFYAMLLGSFISGCIAGLLHLTAYSFVSPSLLSLPIFIGENSNLIIALLTSALSFIITFVITYVIGFDEEQNT</sequence>
<feature type="domain" description="PTS EIIB type-1" evidence="13">
    <location>
        <begin position="4"/>
        <end position="86"/>
    </location>
</feature>
<dbReference type="eggNOG" id="COG1264">
    <property type="taxonomic scope" value="Bacteria"/>
</dbReference>
<dbReference type="EMBL" id="FMXP01000006">
    <property type="protein sequence ID" value="SDB10995.1"/>
    <property type="molecule type" value="Genomic_DNA"/>
</dbReference>
<dbReference type="Pfam" id="PF00367">
    <property type="entry name" value="PTS_EIIB"/>
    <property type="match status" value="1"/>
</dbReference>
<feature type="transmembrane region" description="Helical" evidence="12">
    <location>
        <begin position="313"/>
        <end position="340"/>
    </location>
</feature>
<dbReference type="PROSITE" id="PS51098">
    <property type="entry name" value="PTS_EIIB_TYPE_1"/>
    <property type="match status" value="1"/>
</dbReference>
<dbReference type="STRING" id="439219.SAMN02910293_00575"/>
<proteinExistence type="predicted"/>
<feature type="transmembrane region" description="Helical" evidence="12">
    <location>
        <begin position="179"/>
        <end position="198"/>
    </location>
</feature>
<dbReference type="PROSITE" id="PS51103">
    <property type="entry name" value="PTS_EIIC_TYPE_1"/>
    <property type="match status" value="1"/>
</dbReference>
<keyword evidence="8" id="KW-0418">Kinase</keyword>
<gene>
    <name evidence="15" type="ORF">SAMN02910293_00575</name>
</gene>
<evidence type="ECO:0000256" key="10">
    <source>
        <dbReference type="ARBA" id="ARBA00023136"/>
    </source>
</evidence>
<name>A0A1G6ARH8_9STRE</name>
<protein>
    <submittedName>
        <fullName evidence="15">PTS system, beta-glucosides-specific IIC component</fullName>
    </submittedName>
</protein>
<feature type="transmembrane region" description="Helical" evidence="12">
    <location>
        <begin position="255"/>
        <end position="276"/>
    </location>
</feature>
<evidence type="ECO:0000256" key="11">
    <source>
        <dbReference type="PROSITE-ProRule" id="PRU00421"/>
    </source>
</evidence>
<evidence type="ECO:0000256" key="12">
    <source>
        <dbReference type="SAM" id="Phobius"/>
    </source>
</evidence>
<dbReference type="PROSITE" id="PS01035">
    <property type="entry name" value="PTS_EIIB_TYPE_1_CYS"/>
    <property type="match status" value="1"/>
</dbReference>
<evidence type="ECO:0000256" key="9">
    <source>
        <dbReference type="ARBA" id="ARBA00022989"/>
    </source>
</evidence>
<keyword evidence="16" id="KW-1185">Reference proteome</keyword>
<accession>A0A1G6ARH8</accession>
<keyword evidence="2" id="KW-0813">Transport</keyword>
<dbReference type="InterPro" id="IPR013013">
    <property type="entry name" value="PTS_EIIC_1"/>
</dbReference>
<comment type="subcellular location">
    <subcellularLocation>
        <location evidence="1">Cell membrane</location>
        <topology evidence="1">Multi-pass membrane protein</topology>
    </subcellularLocation>
</comment>
<organism evidence="15 16">
    <name type="scientific">Streptococcus henryi</name>
    <dbReference type="NCBI Taxonomy" id="439219"/>
    <lineage>
        <taxon>Bacteria</taxon>
        <taxon>Bacillati</taxon>
        <taxon>Bacillota</taxon>
        <taxon>Bacilli</taxon>
        <taxon>Lactobacillales</taxon>
        <taxon>Streptococcaceae</taxon>
        <taxon>Streptococcus</taxon>
    </lineage>
</organism>
<evidence type="ECO:0000256" key="6">
    <source>
        <dbReference type="ARBA" id="ARBA00022683"/>
    </source>
</evidence>
<evidence type="ECO:0000256" key="1">
    <source>
        <dbReference type="ARBA" id="ARBA00004651"/>
    </source>
</evidence>
<evidence type="ECO:0000313" key="16">
    <source>
        <dbReference type="Proteomes" id="UP000182508"/>
    </source>
</evidence>
<dbReference type="CDD" id="cd00212">
    <property type="entry name" value="PTS_IIB_glc"/>
    <property type="match status" value="1"/>
</dbReference>
<dbReference type="AlphaFoldDB" id="A0A1G6ARH8"/>
<keyword evidence="3" id="KW-1003">Cell membrane</keyword>
<dbReference type="RefSeq" id="WP_018163971.1">
    <property type="nucleotide sequence ID" value="NZ_FMXP01000006.1"/>
</dbReference>
<dbReference type="GO" id="GO:0015771">
    <property type="term" value="P:trehalose transport"/>
    <property type="evidence" value="ECO:0007669"/>
    <property type="project" value="TreeGrafter"/>
</dbReference>
<keyword evidence="6" id="KW-0598">Phosphotransferase system</keyword>
<evidence type="ECO:0000256" key="8">
    <source>
        <dbReference type="ARBA" id="ARBA00022777"/>
    </source>
</evidence>
<dbReference type="eggNOG" id="COG1263">
    <property type="taxonomic scope" value="Bacteria"/>
</dbReference>
<evidence type="ECO:0000256" key="3">
    <source>
        <dbReference type="ARBA" id="ARBA00022475"/>
    </source>
</evidence>
<dbReference type="InterPro" id="IPR050558">
    <property type="entry name" value="PTS_Sugar-Specific_Components"/>
</dbReference>
<dbReference type="Pfam" id="PF02378">
    <property type="entry name" value="PTS_EIIC"/>
    <property type="match status" value="1"/>
</dbReference>
<keyword evidence="10 12" id="KW-0472">Membrane</keyword>
<evidence type="ECO:0000256" key="7">
    <source>
        <dbReference type="ARBA" id="ARBA00022692"/>
    </source>
</evidence>
<feature type="domain" description="PTS EIIC type-1" evidence="14">
    <location>
        <begin position="110"/>
        <end position="459"/>
    </location>
</feature>
<keyword evidence="7 12" id="KW-0812">Transmembrane</keyword>
<dbReference type="InterPro" id="IPR036878">
    <property type="entry name" value="Glu_permease_IIB"/>
</dbReference>
<keyword evidence="5" id="KW-0808">Transferase</keyword>
<evidence type="ECO:0000256" key="5">
    <source>
        <dbReference type="ARBA" id="ARBA00022679"/>
    </source>
</evidence>
<dbReference type="InterPro" id="IPR001996">
    <property type="entry name" value="PTS_IIB_1"/>
</dbReference>
<dbReference type="GO" id="GO:0090589">
    <property type="term" value="F:protein-phosphocysteine-trehalose phosphotransferase system transporter activity"/>
    <property type="evidence" value="ECO:0007669"/>
    <property type="project" value="TreeGrafter"/>
</dbReference>
<dbReference type="InterPro" id="IPR018113">
    <property type="entry name" value="PTrfase_EIIB_Cys"/>
</dbReference>
<feature type="transmembrane region" description="Helical" evidence="12">
    <location>
        <begin position="111"/>
        <end position="136"/>
    </location>
</feature>
<keyword evidence="9 12" id="KW-1133">Transmembrane helix</keyword>
<dbReference type="Gene3D" id="3.30.1360.60">
    <property type="entry name" value="Glucose permease domain IIB"/>
    <property type="match status" value="1"/>
</dbReference>
<dbReference type="Proteomes" id="UP000182508">
    <property type="component" value="Unassembled WGS sequence"/>
</dbReference>
<keyword evidence="4" id="KW-0762">Sugar transport</keyword>
<dbReference type="InterPro" id="IPR003352">
    <property type="entry name" value="PTS_EIIC"/>
</dbReference>
<feature type="transmembrane region" description="Helical" evidence="12">
    <location>
        <begin position="430"/>
        <end position="453"/>
    </location>
</feature>
<evidence type="ECO:0000259" key="14">
    <source>
        <dbReference type="PROSITE" id="PS51103"/>
    </source>
</evidence>
<dbReference type="SUPFAM" id="SSF55604">
    <property type="entry name" value="Glucose permease domain IIB"/>
    <property type="match status" value="1"/>
</dbReference>
<reference evidence="15 16" key="1">
    <citation type="submission" date="2016-10" db="EMBL/GenBank/DDBJ databases">
        <authorList>
            <person name="de Groot N.N."/>
        </authorList>
    </citation>
    <scope>NUCLEOTIDE SEQUENCE [LARGE SCALE GENOMIC DNA]</scope>
    <source>
        <strain evidence="15 16">A-4</strain>
    </source>
</reference>
<dbReference type="GO" id="GO:0008982">
    <property type="term" value="F:protein-N(PI)-phosphohistidine-sugar phosphotransferase activity"/>
    <property type="evidence" value="ECO:0007669"/>
    <property type="project" value="InterPro"/>
</dbReference>
<dbReference type="FunFam" id="3.30.1360.60:FF:000001">
    <property type="entry name" value="PTS system glucose-specific IIBC component PtsG"/>
    <property type="match status" value="1"/>
</dbReference>
<dbReference type="PANTHER" id="PTHR30175">
    <property type="entry name" value="PHOSPHOTRANSFERASE SYSTEM TRANSPORT PROTEIN"/>
    <property type="match status" value="1"/>
</dbReference>
<evidence type="ECO:0000313" key="15">
    <source>
        <dbReference type="EMBL" id="SDB10995.1"/>
    </source>
</evidence>
<dbReference type="GO" id="GO:0005886">
    <property type="term" value="C:plasma membrane"/>
    <property type="evidence" value="ECO:0007669"/>
    <property type="project" value="UniProtKB-SubCell"/>
</dbReference>
<feature type="transmembrane region" description="Helical" evidence="12">
    <location>
        <begin position="148"/>
        <end position="172"/>
    </location>
</feature>
<feature type="transmembrane region" description="Helical" evidence="12">
    <location>
        <begin position="288"/>
        <end position="306"/>
    </location>
</feature>
<feature type="transmembrane region" description="Helical" evidence="12">
    <location>
        <begin position="388"/>
        <end position="410"/>
    </location>
</feature>